<evidence type="ECO:0000256" key="12">
    <source>
        <dbReference type="ARBA" id="ARBA00023180"/>
    </source>
</evidence>
<dbReference type="InterPro" id="IPR050333">
    <property type="entry name" value="SLRP"/>
</dbReference>
<evidence type="ECO:0000256" key="10">
    <source>
        <dbReference type="ARBA" id="ARBA00022974"/>
    </source>
</evidence>
<evidence type="ECO:0000256" key="2">
    <source>
        <dbReference type="ARBA" id="ARBA00005818"/>
    </source>
</evidence>
<gene>
    <name evidence="17" type="ORF">UPYG_G00166170</name>
</gene>
<evidence type="ECO:0000256" key="1">
    <source>
        <dbReference type="ARBA" id="ARBA00004498"/>
    </source>
</evidence>
<name>A0ABD0X8N8_UMBPY</name>
<comment type="function">
    <text evidence="13">Affects the rate of fibrils formation. May have a primary role in collagen fibrillogenesis.</text>
</comment>
<keyword evidence="11" id="KW-1015">Disulfide bond</keyword>
<feature type="signal peptide" evidence="15">
    <location>
        <begin position="1"/>
        <end position="18"/>
    </location>
</feature>
<evidence type="ECO:0000256" key="13">
    <source>
        <dbReference type="ARBA" id="ARBA00025136"/>
    </source>
</evidence>
<dbReference type="InterPro" id="IPR032675">
    <property type="entry name" value="LRR_dom_sf"/>
</dbReference>
<keyword evidence="10" id="KW-0654">Proteoglycan</keyword>
<feature type="chain" id="PRO_5044830950" description="Fibromodulin" evidence="15">
    <location>
        <begin position="19"/>
        <end position="351"/>
    </location>
</feature>
<proteinExistence type="inferred from homology"/>
<protein>
    <recommendedName>
        <fullName evidence="4">Fibromodulin</fullName>
    </recommendedName>
    <alternativeName>
        <fullName evidence="14">Keratan sulfate proteoglycan fibromodulin</fullName>
    </alternativeName>
</protein>
<evidence type="ECO:0000256" key="3">
    <source>
        <dbReference type="ARBA" id="ARBA00011226"/>
    </source>
</evidence>
<dbReference type="Gene3D" id="3.80.10.10">
    <property type="entry name" value="Ribonuclease Inhibitor"/>
    <property type="match status" value="3"/>
</dbReference>
<sequence>MRGVCGFLLACVLPLSIATPDRQDPFLWLSALRGRGYVEGSLLADKTGGECPEECDCPPTFPIAMYCDGRGLTAMPTVPSRMKYLYLQHNEISSLSDSALDNATNLVWVMMHHNALTSDKIGKRAFSKLQNLERLYLQHNNLTSVPQNLPRSLRDLRLNKNNINKITPAALEGMDNLTILYINDNSLTEMGTSLKGLNSLLLLDVSGNKLEKVPDSLPERLHQLYLEFNAISSVPEGFLTKFSQLQYIRMAHNDLTDKGIPPNTFNVTGLVELDLSFNKLERIPPVSPTLEHLYLQANHIKEFTVSSFCGVVDVMNFSRLRTVRLDGNEISAGDVPSESALCLRLASNIDV</sequence>
<dbReference type="SMART" id="SM00365">
    <property type="entry name" value="LRR_SD22"/>
    <property type="match status" value="4"/>
</dbReference>
<evidence type="ECO:0000313" key="17">
    <source>
        <dbReference type="EMBL" id="KAL0978122.1"/>
    </source>
</evidence>
<keyword evidence="8 15" id="KW-0732">Signal</keyword>
<feature type="domain" description="LRRNT" evidence="16">
    <location>
        <begin position="50"/>
        <end position="84"/>
    </location>
</feature>
<evidence type="ECO:0000256" key="6">
    <source>
        <dbReference type="ARBA" id="ARBA00022530"/>
    </source>
</evidence>
<dbReference type="SMART" id="SM00013">
    <property type="entry name" value="LRRNT"/>
    <property type="match status" value="1"/>
</dbReference>
<evidence type="ECO:0000256" key="14">
    <source>
        <dbReference type="ARBA" id="ARBA00032216"/>
    </source>
</evidence>
<evidence type="ECO:0000256" key="8">
    <source>
        <dbReference type="ARBA" id="ARBA00022729"/>
    </source>
</evidence>
<keyword evidence="18" id="KW-1185">Reference proteome</keyword>
<dbReference type="InterPro" id="IPR003591">
    <property type="entry name" value="Leu-rich_rpt_typical-subtyp"/>
</dbReference>
<evidence type="ECO:0000313" key="18">
    <source>
        <dbReference type="Proteomes" id="UP001557470"/>
    </source>
</evidence>
<dbReference type="EMBL" id="JAGEUA010000005">
    <property type="protein sequence ID" value="KAL0978122.1"/>
    <property type="molecule type" value="Genomic_DNA"/>
</dbReference>
<keyword evidence="6" id="KW-0272">Extracellular matrix</keyword>
<dbReference type="Pfam" id="PF13855">
    <property type="entry name" value="LRR_8"/>
    <property type="match status" value="3"/>
</dbReference>
<evidence type="ECO:0000259" key="16">
    <source>
        <dbReference type="SMART" id="SM00013"/>
    </source>
</evidence>
<organism evidence="17 18">
    <name type="scientific">Umbra pygmaea</name>
    <name type="common">Eastern mudminnow</name>
    <dbReference type="NCBI Taxonomy" id="75934"/>
    <lineage>
        <taxon>Eukaryota</taxon>
        <taxon>Metazoa</taxon>
        <taxon>Chordata</taxon>
        <taxon>Craniata</taxon>
        <taxon>Vertebrata</taxon>
        <taxon>Euteleostomi</taxon>
        <taxon>Actinopterygii</taxon>
        <taxon>Neopterygii</taxon>
        <taxon>Teleostei</taxon>
        <taxon>Protacanthopterygii</taxon>
        <taxon>Esociformes</taxon>
        <taxon>Umbridae</taxon>
        <taxon>Umbra</taxon>
    </lineage>
</organism>
<keyword evidence="7" id="KW-0433">Leucine-rich repeat</keyword>
<comment type="similarity">
    <text evidence="2">Belongs to the small leucine-rich proteoglycan (SLRP) family. SLRP class II subfamily.</text>
</comment>
<comment type="subcellular location">
    <subcellularLocation>
        <location evidence="1">Secreted</location>
        <location evidence="1">Extracellular space</location>
        <location evidence="1">Extracellular matrix</location>
    </subcellularLocation>
</comment>
<dbReference type="FunFam" id="3.80.10.10:FF:000073">
    <property type="entry name" value="Lumican"/>
    <property type="match status" value="1"/>
</dbReference>
<keyword evidence="9" id="KW-0677">Repeat</keyword>
<dbReference type="AlphaFoldDB" id="A0ABD0X8N8"/>
<evidence type="ECO:0000256" key="4">
    <source>
        <dbReference type="ARBA" id="ARBA00018230"/>
    </source>
</evidence>
<comment type="subunit">
    <text evidence="3">Binds to type I and type II collagen.</text>
</comment>
<accession>A0ABD0X8N8</accession>
<dbReference type="InterPro" id="IPR001611">
    <property type="entry name" value="Leu-rich_rpt"/>
</dbReference>
<dbReference type="PROSITE" id="PS51450">
    <property type="entry name" value="LRR"/>
    <property type="match status" value="2"/>
</dbReference>
<dbReference type="Proteomes" id="UP001557470">
    <property type="component" value="Unassembled WGS sequence"/>
</dbReference>
<evidence type="ECO:0000256" key="5">
    <source>
        <dbReference type="ARBA" id="ARBA00022525"/>
    </source>
</evidence>
<dbReference type="SMART" id="SM00364">
    <property type="entry name" value="LRR_BAC"/>
    <property type="match status" value="6"/>
</dbReference>
<dbReference type="SUPFAM" id="SSF52058">
    <property type="entry name" value="L domain-like"/>
    <property type="match status" value="1"/>
</dbReference>
<dbReference type="PANTHER" id="PTHR45712">
    <property type="entry name" value="AGAP008170-PA"/>
    <property type="match status" value="1"/>
</dbReference>
<keyword evidence="5" id="KW-0964">Secreted</keyword>
<dbReference type="InterPro" id="IPR000372">
    <property type="entry name" value="LRRNT"/>
</dbReference>
<evidence type="ECO:0000256" key="9">
    <source>
        <dbReference type="ARBA" id="ARBA00022737"/>
    </source>
</evidence>
<comment type="caution">
    <text evidence="17">The sequence shown here is derived from an EMBL/GenBank/DDBJ whole genome shotgun (WGS) entry which is preliminary data.</text>
</comment>
<dbReference type="SMART" id="SM00369">
    <property type="entry name" value="LRR_TYP"/>
    <property type="match status" value="7"/>
</dbReference>
<evidence type="ECO:0000256" key="7">
    <source>
        <dbReference type="ARBA" id="ARBA00022614"/>
    </source>
</evidence>
<evidence type="ECO:0000256" key="15">
    <source>
        <dbReference type="SAM" id="SignalP"/>
    </source>
</evidence>
<dbReference type="PANTHER" id="PTHR45712:SF4">
    <property type="entry name" value="FIBROMODULIN"/>
    <property type="match status" value="1"/>
</dbReference>
<evidence type="ECO:0000256" key="11">
    <source>
        <dbReference type="ARBA" id="ARBA00023157"/>
    </source>
</evidence>
<reference evidence="17 18" key="1">
    <citation type="submission" date="2024-06" db="EMBL/GenBank/DDBJ databases">
        <authorList>
            <person name="Pan Q."/>
            <person name="Wen M."/>
            <person name="Jouanno E."/>
            <person name="Zahm M."/>
            <person name="Klopp C."/>
            <person name="Cabau C."/>
            <person name="Louis A."/>
            <person name="Berthelot C."/>
            <person name="Parey E."/>
            <person name="Roest Crollius H."/>
            <person name="Montfort J."/>
            <person name="Robinson-Rechavi M."/>
            <person name="Bouchez O."/>
            <person name="Lampietro C."/>
            <person name="Lopez Roques C."/>
            <person name="Donnadieu C."/>
            <person name="Postlethwait J."/>
            <person name="Bobe J."/>
            <person name="Verreycken H."/>
            <person name="Guiguen Y."/>
        </authorList>
    </citation>
    <scope>NUCLEOTIDE SEQUENCE [LARGE SCALE GENOMIC DNA]</scope>
    <source>
        <strain evidence="17">Up_M1</strain>
        <tissue evidence="17">Testis</tissue>
    </source>
</reference>
<keyword evidence="12" id="KW-0325">Glycoprotein</keyword>